<gene>
    <name evidence="1" type="ORF">GJB61_25390</name>
</gene>
<comment type="caution">
    <text evidence="1">The sequence shown here is derived from an EMBL/GenBank/DDBJ whole genome shotgun (WGS) entry which is preliminary data.</text>
</comment>
<dbReference type="Pfam" id="PF14907">
    <property type="entry name" value="NTP_transf_5"/>
    <property type="match status" value="1"/>
</dbReference>
<name>A0A7X2HA23_9BACL</name>
<dbReference type="InterPro" id="IPR039498">
    <property type="entry name" value="NTP_transf_5"/>
</dbReference>
<organism evidence="1 2">
    <name type="scientific">Paenibacillus monticola</name>
    <dbReference type="NCBI Taxonomy" id="2666075"/>
    <lineage>
        <taxon>Bacteria</taxon>
        <taxon>Bacillati</taxon>
        <taxon>Bacillota</taxon>
        <taxon>Bacilli</taxon>
        <taxon>Bacillales</taxon>
        <taxon>Paenibacillaceae</taxon>
        <taxon>Paenibacillus</taxon>
    </lineage>
</organism>
<protein>
    <submittedName>
        <fullName evidence="1">Renal dipeptidase</fullName>
    </submittedName>
</protein>
<dbReference type="EMBL" id="WJXB01000013">
    <property type="protein sequence ID" value="MRN56312.1"/>
    <property type="molecule type" value="Genomic_DNA"/>
</dbReference>
<accession>A0A7X2HA23</accession>
<proteinExistence type="predicted"/>
<sequence length="420" mass="48949">MLRSQYVRAFSKQNEFYLVWIIRRRVPMTDRYALDKGRLSSELLLLLTLLATDNIDETADREPELFADIDWELFIRLNLHHRIYPFLYPKLSRMREECVPTLVIQRLKNEYRRNTVQMLQLSGEMGRIGDELARLNIRSLFLKGPVLALDLYGDVSLRTSRDLDFIVPLEQLAETEALLVQLGYVKEEEFESILGDWKWRQHHTTFNHSVTSIKVEVHWRLNPAPSKEPDFDELWTRARASSLGRNVYYLGKEDLFLFLSAHGSRHGWSRLRWLLDIKQLLAQQPAPGALIQLLQRYHYSNMGGQALLLAAALLEAPIDPALSGLTDSPKAHRLAELSMFYIERLVNLNNPPLAPEVERHYKYYQPAILTRPQQLLYVLGFLYPYAADAKTLPLPKPLHFLYFPLRPFLWGWRKAVGADK</sequence>
<dbReference type="AlphaFoldDB" id="A0A7X2HA23"/>
<reference evidence="1 2" key="1">
    <citation type="submission" date="2019-11" db="EMBL/GenBank/DDBJ databases">
        <title>Paenibacillus monticola sp. nov., a novel PGPR strain isolated from mountain sample in China.</title>
        <authorList>
            <person name="Zhao Q."/>
            <person name="Li H.-P."/>
            <person name="Zhang J.-L."/>
        </authorList>
    </citation>
    <scope>NUCLEOTIDE SEQUENCE [LARGE SCALE GENOMIC DNA]</scope>
    <source>
        <strain evidence="1 2">LC-T2</strain>
    </source>
</reference>
<evidence type="ECO:0000313" key="2">
    <source>
        <dbReference type="Proteomes" id="UP000463051"/>
    </source>
</evidence>
<keyword evidence="2" id="KW-1185">Reference proteome</keyword>
<evidence type="ECO:0000313" key="1">
    <source>
        <dbReference type="EMBL" id="MRN56312.1"/>
    </source>
</evidence>
<dbReference type="Proteomes" id="UP000463051">
    <property type="component" value="Unassembled WGS sequence"/>
</dbReference>